<sequence length="100" mass="12034">DNIEAISLREMVPNQLEVDHRFPQVRWSKDESYDPELNEDELHSKFQLLTRQHNLWKSRFSRGLKFFDRLSFPFCLFPPGLPIRTNKASISRKWSIFLIK</sequence>
<feature type="non-terminal residue" evidence="1">
    <location>
        <position position="1"/>
    </location>
</feature>
<gene>
    <name evidence="1" type="ORF">S12H4_24575</name>
</gene>
<proteinExistence type="predicted"/>
<protein>
    <submittedName>
        <fullName evidence="1">Uncharacterized protein</fullName>
    </submittedName>
</protein>
<dbReference type="AlphaFoldDB" id="X1TH15"/>
<evidence type="ECO:0000313" key="1">
    <source>
        <dbReference type="EMBL" id="GAI79334.1"/>
    </source>
</evidence>
<accession>X1TH15</accession>
<dbReference type="EMBL" id="BARW01013383">
    <property type="protein sequence ID" value="GAI79334.1"/>
    <property type="molecule type" value="Genomic_DNA"/>
</dbReference>
<reference evidence="1" key="1">
    <citation type="journal article" date="2014" name="Front. Microbiol.">
        <title>High frequency of phylogenetically diverse reductive dehalogenase-homologous genes in deep subseafloor sedimentary metagenomes.</title>
        <authorList>
            <person name="Kawai M."/>
            <person name="Futagami T."/>
            <person name="Toyoda A."/>
            <person name="Takaki Y."/>
            <person name="Nishi S."/>
            <person name="Hori S."/>
            <person name="Arai W."/>
            <person name="Tsubouchi T."/>
            <person name="Morono Y."/>
            <person name="Uchiyama I."/>
            <person name="Ito T."/>
            <person name="Fujiyama A."/>
            <person name="Inagaki F."/>
            <person name="Takami H."/>
        </authorList>
    </citation>
    <scope>NUCLEOTIDE SEQUENCE</scope>
    <source>
        <strain evidence="1">Expedition CK06-06</strain>
    </source>
</reference>
<organism evidence="1">
    <name type="scientific">marine sediment metagenome</name>
    <dbReference type="NCBI Taxonomy" id="412755"/>
    <lineage>
        <taxon>unclassified sequences</taxon>
        <taxon>metagenomes</taxon>
        <taxon>ecological metagenomes</taxon>
    </lineage>
</organism>
<name>X1TH15_9ZZZZ</name>
<comment type="caution">
    <text evidence="1">The sequence shown here is derived from an EMBL/GenBank/DDBJ whole genome shotgun (WGS) entry which is preliminary data.</text>
</comment>